<keyword evidence="3" id="KW-1185">Reference proteome</keyword>
<dbReference type="Proteomes" id="UP000094565">
    <property type="component" value="Chromosome 3"/>
</dbReference>
<dbReference type="Gene3D" id="3.60.21.70">
    <property type="entry name" value="PhoD-like phosphatase"/>
    <property type="match status" value="1"/>
</dbReference>
<name>A0A1B2JE59_PICPA</name>
<dbReference type="CDD" id="cd07389">
    <property type="entry name" value="MPP_PhoD"/>
    <property type="match status" value="1"/>
</dbReference>
<accession>A0A1B2JE59</accession>
<dbReference type="GO" id="GO:0016020">
    <property type="term" value="C:membrane"/>
    <property type="evidence" value="ECO:0007669"/>
    <property type="project" value="TreeGrafter"/>
</dbReference>
<organism evidence="2 3">
    <name type="scientific">Komagataella pastoris</name>
    <name type="common">Yeast</name>
    <name type="synonym">Pichia pastoris</name>
    <dbReference type="NCBI Taxonomy" id="4922"/>
    <lineage>
        <taxon>Eukaryota</taxon>
        <taxon>Fungi</taxon>
        <taxon>Dikarya</taxon>
        <taxon>Ascomycota</taxon>
        <taxon>Saccharomycotina</taxon>
        <taxon>Pichiomycetes</taxon>
        <taxon>Pichiales</taxon>
        <taxon>Pichiaceae</taxon>
        <taxon>Komagataella</taxon>
    </lineage>
</organism>
<reference evidence="2 3" key="1">
    <citation type="submission" date="2016-02" db="EMBL/GenBank/DDBJ databases">
        <title>Comparative genomic and transcriptomic foundation for Pichia pastoris.</title>
        <authorList>
            <person name="Love K.R."/>
            <person name="Shah K.A."/>
            <person name="Whittaker C.A."/>
            <person name="Wu J."/>
            <person name="Bartlett M.C."/>
            <person name="Ma D."/>
            <person name="Leeson R.L."/>
            <person name="Priest M."/>
            <person name="Young S.K."/>
            <person name="Love J.C."/>
        </authorList>
    </citation>
    <scope>NUCLEOTIDE SEQUENCE [LARGE SCALE GENOMIC DNA]</scope>
    <source>
        <strain evidence="2 3">ATCC 28485</strain>
    </source>
</reference>
<dbReference type="EMBL" id="CP014586">
    <property type="protein sequence ID" value="ANZ76364.1"/>
    <property type="molecule type" value="Genomic_DNA"/>
</dbReference>
<feature type="domain" description="PhoD-like phosphatase" evidence="1">
    <location>
        <begin position="441"/>
        <end position="607"/>
    </location>
</feature>
<protein>
    <submittedName>
        <fullName evidence="2">BA75_03383T0</fullName>
    </submittedName>
</protein>
<dbReference type="AlphaFoldDB" id="A0A1B2JE59"/>
<proteinExistence type="predicted"/>
<evidence type="ECO:0000313" key="3">
    <source>
        <dbReference type="Proteomes" id="UP000094565"/>
    </source>
</evidence>
<dbReference type="InterPro" id="IPR043904">
    <property type="entry name" value="PhoD_2-like"/>
</dbReference>
<dbReference type="Pfam" id="PF19050">
    <property type="entry name" value="PhoD_2"/>
    <property type="match status" value="2"/>
</dbReference>
<dbReference type="OrthoDB" id="2419400at2759"/>
<dbReference type="InterPro" id="IPR038607">
    <property type="entry name" value="PhoD-like_sf"/>
</dbReference>
<evidence type="ECO:0000313" key="2">
    <source>
        <dbReference type="EMBL" id="ANZ76364.1"/>
    </source>
</evidence>
<sequence length="683" mass="78027">MSNTVLSNWFNSLPLLEYQQTWETTVSNGQPGVPVTEHVGDPKLKVSAGPLLRLVSAFENNSNNYRATILVVTKDNDSDYSQDPTIRYHIGPAHRNDLKEHLLSDVISTGEFPVIKLHQEQGYSFWRFSIELELTHYEQRIKYSLNGSINDSYQFFVPRNDQNMNVVAFSCNGFSLGTDTSTFKGSLWLDVLRNHDKKKYHVMIGGGDQLYADAIKLSSEPFSRWLKHKNLHSNMTMNQELKESFDQFYLNHYLQWFGSGFMSGLKGSTLQTAFPTAMAQIPSICIFDDHDIIDGFGSYSDRTMSQPIFKGVGKAAFKYYVLFQHHSSIKEDLSKESGRILGYEPGPFIDQKSISLFTRLGKDIATIGVDCRTERRLKRIITPETYKRIFLKLETEFTSAPFQHLYVQLGVPIAYPRLVWLEKLLDSKLLTPIKFLARKGIVFKSLVNEFDGSVEVLDDLNDHWCSHNHKRERNWFIEKLIDFSERHKVRITIISGDVHLCCVGRFHSRTHISHPVLSDALKEENKNILKDPEHDSRLIFNVITSAIVNTPPPDMMATLLDKRSKVHHFDSATDEDMVPMFTLDTNGGKRDNVHFMNRRNWCEFIPVKNLNNSGYKVEDRVLPGPVADQGAGNSTNASMNDVEHYTPYPVTEEGVVMFLHVEKNHENLSGSTSEYQLVIPSLA</sequence>
<feature type="domain" description="PhoD-like phosphatase" evidence="1">
    <location>
        <begin position="152"/>
        <end position="426"/>
    </location>
</feature>
<dbReference type="InterPro" id="IPR018946">
    <property type="entry name" value="PhoD-like_MPP"/>
</dbReference>
<dbReference type="PANTHER" id="PTHR46689:SF1">
    <property type="entry name" value="PHOD-LIKE PHOSPHATASE DOMAIN-CONTAINING PROTEIN"/>
    <property type="match status" value="1"/>
</dbReference>
<dbReference type="PANTHER" id="PTHR46689">
    <property type="entry name" value="MEMBRANE PROTEIN, PUTATIVE-RELATED"/>
    <property type="match status" value="1"/>
</dbReference>
<evidence type="ECO:0000259" key="1">
    <source>
        <dbReference type="Pfam" id="PF19050"/>
    </source>
</evidence>
<gene>
    <name evidence="2" type="primary">YGR266W</name>
    <name evidence="2" type="ORF">ATY40_BA7503383</name>
</gene>